<keyword evidence="2" id="KW-0812">Transmembrane</keyword>
<keyword evidence="7" id="KW-1185">Reference proteome</keyword>
<reference evidence="6 7" key="1">
    <citation type="submission" date="2024-03" db="EMBL/GenBank/DDBJ databases">
        <title>Human intestinal bacterial collection.</title>
        <authorList>
            <person name="Pauvert C."/>
            <person name="Hitch T.C.A."/>
            <person name="Clavel T."/>
        </authorList>
    </citation>
    <scope>NUCLEOTIDE SEQUENCE [LARGE SCALE GENOMIC DNA]</scope>
    <source>
        <strain evidence="6 7">CLA-AA-H81</strain>
    </source>
</reference>
<dbReference type="PANTHER" id="PTHR30441:SF8">
    <property type="entry name" value="DUF748 DOMAIN-CONTAINING PROTEIN"/>
    <property type="match status" value="1"/>
</dbReference>
<evidence type="ECO:0000313" key="6">
    <source>
        <dbReference type="EMBL" id="MEQ2421249.1"/>
    </source>
</evidence>
<dbReference type="EMBL" id="JBBMEU010000002">
    <property type="protein sequence ID" value="MEQ2421249.1"/>
    <property type="molecule type" value="Genomic_DNA"/>
</dbReference>
<sequence length="1428" mass="150257">MKKKWMAACGVTAFFLSAGIALWMEKPALTQMAGQAITTTANSKLNGTLSFSSLDISLNGQLVMAKPVIKDAQGRVVIEGDAVRVYVNPGKIMTALRQGEILQALDTADVDDPVLHLWQNEDDGTWNVASLIKKNQSTTDAGFRGAINVHNGTIDAQLPDSTVVTGENVNGSVAFADYPSLAIDASMTVDGQKVTAHGRYASNRQYDFTVSADAVNGTYASSFIPSSADVVIRSGTVENVKVRVADSHNGFFLSGQADVSDGHVTVQGLEVDGLKGHAALTSKDITLSDVEGRVNGQDFRVGGTIVTNGDTPVFNLNVDVPGADVTAFADYLPVAISGTAGFKGTVWGTVQDVNARGTASLHDMTYNGYTVDEAQVDLIYSQNRIDIDSLTAQAYGASLSGKGVYDIQSGAYEADADVDGLDLSAVPGVPVAVMGSLSASLHAAGNSTDNSIMATGHVTAGDLSYNGLTVDSAAGDVAYDGHVVTLRSGHADLAGGSIDVSGSYEVDSQTPHLTFTGHDLPLDAASPFVSLPMDGTADLSGHVEGQQWDVAFNARSGQIKGVPFDSIDGTARGQGSRIEIPALYWRRGDGTHTLRGQADLDARTIQASLTTAHMRIEQLLPAIGKADLPLTGWADNTITLSGSLDNPTASGSFRLTSGSYAGYLYKNVSADYRLDNGTVYLSNGDISSYTASLALSGSIGDMLNLDLTGKNVDISRLVPQNKTPRSGSFDVQAHIGGSLDNPTAAGSLTAANLVINHMALNNIHGDFAYYDNMLRLTDLHFAQLGGTYDGNLLYNTKSSLLRGQATVVNGDIAGLLKVAALPVQDIAGKLNGQVDISGTGDNPTVSMKGTISDASFGGQAVEPADIDVQMENGVVTINKMALNIGSGVLAAQGTYALHGPVKLSVAAKQFPAKALTDVLGHKDFVVDAPIDFAADLSGTGDDLQADVSAQLGSGTANGISFTGAYALFNIRNGLITLQQASGSRDPYKVSAHGTIPVSALSGGKTGESMDLSLQLDNAGLDVLTFLTPYVTEADGTIQGAVKIGGTLDAPTVNGDIAVKNGTIKFKDTAYPLANINADLAFKGRSAVLSGSGTMDKKGKKNPGSISLDGKAAWSGRSLDSYSLAADFSGLYLNCPYYDGPITGYVNVTPGDGRPKVSGLMQVDNTTVDIPLALASSSEGPDLDLDFTLTLGNKVRLYNPALYDLMVNGSVTFQGNLNHPHPSGRFEATRGTVHYLDTNFRVTKAKADFSRYDSFLPYVDAEGFSRVGQYNVMLTLRGQADNMDLMLRSDPPLTKQQIVSLITLRNSGGRPQSSLSEEDMDSLLGSGIRMTLNSLGLTHSLEKALSLDMLTVTNGSLNLNDKNTDVGRNYYNIEMGKYLFNDFMVTAAFGINHGDDRFGFMYDLGSKFSVNAWTSDDDSFIGGVYKYSF</sequence>
<gene>
    <name evidence="6" type="ORF">WMO23_00625</name>
</gene>
<keyword evidence="3" id="KW-1133">Transmembrane helix</keyword>
<evidence type="ECO:0000313" key="7">
    <source>
        <dbReference type="Proteomes" id="UP001433088"/>
    </source>
</evidence>
<organism evidence="6 7">
    <name type="scientific">Megasphaera intestinihominis</name>
    <dbReference type="NCBI Taxonomy" id="3133159"/>
    <lineage>
        <taxon>Bacteria</taxon>
        <taxon>Bacillati</taxon>
        <taxon>Bacillota</taxon>
        <taxon>Negativicutes</taxon>
        <taxon>Veillonellales</taxon>
        <taxon>Veillonellaceae</taxon>
        <taxon>Megasphaera</taxon>
    </lineage>
</organism>
<feature type="domain" description="Translocation and assembly module TamB C-terminal" evidence="5">
    <location>
        <begin position="1181"/>
        <end position="1416"/>
    </location>
</feature>
<protein>
    <submittedName>
        <fullName evidence="6">Translocation/assembly module TamB domain-containing protein</fullName>
    </submittedName>
</protein>
<dbReference type="Proteomes" id="UP001433088">
    <property type="component" value="Unassembled WGS sequence"/>
</dbReference>
<keyword evidence="4" id="KW-0472">Membrane</keyword>
<evidence type="ECO:0000256" key="4">
    <source>
        <dbReference type="ARBA" id="ARBA00023136"/>
    </source>
</evidence>
<dbReference type="InterPro" id="IPR052894">
    <property type="entry name" value="AsmA-related"/>
</dbReference>
<evidence type="ECO:0000256" key="1">
    <source>
        <dbReference type="ARBA" id="ARBA00004167"/>
    </source>
</evidence>
<proteinExistence type="predicted"/>
<evidence type="ECO:0000256" key="3">
    <source>
        <dbReference type="ARBA" id="ARBA00022989"/>
    </source>
</evidence>
<comment type="caution">
    <text evidence="6">The sequence shown here is derived from an EMBL/GenBank/DDBJ whole genome shotgun (WGS) entry which is preliminary data.</text>
</comment>
<dbReference type="PANTHER" id="PTHR30441">
    <property type="entry name" value="DUF748 DOMAIN-CONTAINING PROTEIN"/>
    <property type="match status" value="1"/>
</dbReference>
<evidence type="ECO:0000256" key="2">
    <source>
        <dbReference type="ARBA" id="ARBA00022692"/>
    </source>
</evidence>
<dbReference type="Pfam" id="PF04357">
    <property type="entry name" value="TamB"/>
    <property type="match status" value="3"/>
</dbReference>
<feature type="domain" description="Translocation and assembly module TamB C-terminal" evidence="5">
    <location>
        <begin position="493"/>
        <end position="743"/>
    </location>
</feature>
<name>A0ABV1CSV8_9FIRM</name>
<evidence type="ECO:0000259" key="5">
    <source>
        <dbReference type="Pfam" id="PF04357"/>
    </source>
</evidence>
<feature type="domain" description="Translocation and assembly module TamB C-terminal" evidence="5">
    <location>
        <begin position="989"/>
        <end position="1085"/>
    </location>
</feature>
<comment type="subcellular location">
    <subcellularLocation>
        <location evidence="1">Membrane</location>
        <topology evidence="1">Single-pass membrane protein</topology>
    </subcellularLocation>
</comment>
<accession>A0ABV1CSV8</accession>
<dbReference type="InterPro" id="IPR007452">
    <property type="entry name" value="TamB_C"/>
</dbReference>
<dbReference type="RefSeq" id="WP_349173019.1">
    <property type="nucleotide sequence ID" value="NZ_JBBMEU010000002.1"/>
</dbReference>